<dbReference type="PANTHER" id="PTHR31205">
    <property type="entry name" value="ACTIN CROSS-LINKING PROTEIN (DUF569)"/>
    <property type="match status" value="1"/>
</dbReference>
<dbReference type="SUPFAM" id="SSF50405">
    <property type="entry name" value="Actin-crosslinking proteins"/>
    <property type="match status" value="1"/>
</dbReference>
<reference evidence="3" key="2">
    <citation type="submission" date="2019-07" db="EMBL/GenBank/DDBJ databases">
        <authorList>
            <person name="Seetharam A."/>
            <person name="Woodhouse M."/>
            <person name="Cannon E."/>
        </authorList>
    </citation>
    <scope>NUCLEOTIDE SEQUENCE [LARGE SCALE GENOMIC DNA]</scope>
    <source>
        <strain evidence="3">cv. B73</strain>
    </source>
</reference>
<dbReference type="InterPro" id="IPR008999">
    <property type="entry name" value="Actin-crosslinking"/>
</dbReference>
<evidence type="ECO:0000259" key="2">
    <source>
        <dbReference type="Pfam" id="PF04601"/>
    </source>
</evidence>
<dbReference type="EnsemblPlants" id="Zm00001eb241360_T001">
    <property type="protein sequence ID" value="Zm00001eb241360_P001"/>
    <property type="gene ID" value="Zm00001eb241360"/>
</dbReference>
<dbReference type="Pfam" id="PF04601">
    <property type="entry name" value="DUF569"/>
    <property type="match status" value="1"/>
</dbReference>
<accession>A0A804U867</accession>
<dbReference type="Proteomes" id="UP000007305">
    <property type="component" value="Chromosome 5"/>
</dbReference>
<dbReference type="Gene3D" id="2.80.10.50">
    <property type="match status" value="1"/>
</dbReference>
<reference evidence="4" key="1">
    <citation type="journal article" date="2009" name="Science">
        <title>The B73 maize genome: complexity, diversity, and dynamics.</title>
        <authorList>
            <person name="Schnable P.S."/>
            <person name="Ware D."/>
            <person name="Fulton R.S."/>
            <person name="Stein J.C."/>
            <person name="Wei F."/>
            <person name="Pasternak S."/>
            <person name="Liang C."/>
            <person name="Zhang J."/>
            <person name="Fulton L."/>
            <person name="Graves T.A."/>
            <person name="Minx P."/>
            <person name="Reily A.D."/>
            <person name="Courtney L."/>
            <person name="Kruchowski S.S."/>
            <person name="Tomlinson C."/>
            <person name="Strong C."/>
            <person name="Delehaunty K."/>
            <person name="Fronick C."/>
            <person name="Courtney B."/>
            <person name="Rock S.M."/>
            <person name="Belter E."/>
            <person name="Du F."/>
            <person name="Kim K."/>
            <person name="Abbott R.M."/>
            <person name="Cotton M."/>
            <person name="Levy A."/>
            <person name="Marchetto P."/>
            <person name="Ochoa K."/>
            <person name="Jackson S.M."/>
            <person name="Gillam B."/>
            <person name="Chen W."/>
            <person name="Yan L."/>
            <person name="Higginbotham J."/>
            <person name="Cardenas M."/>
            <person name="Waligorski J."/>
            <person name="Applebaum E."/>
            <person name="Phelps L."/>
            <person name="Falcone J."/>
            <person name="Kanchi K."/>
            <person name="Thane T."/>
            <person name="Scimone A."/>
            <person name="Thane N."/>
            <person name="Henke J."/>
            <person name="Wang T."/>
            <person name="Ruppert J."/>
            <person name="Shah N."/>
            <person name="Rotter K."/>
            <person name="Hodges J."/>
            <person name="Ingenthron E."/>
            <person name="Cordes M."/>
            <person name="Kohlberg S."/>
            <person name="Sgro J."/>
            <person name="Delgado B."/>
            <person name="Mead K."/>
            <person name="Chinwalla A."/>
            <person name="Leonard S."/>
            <person name="Crouse K."/>
            <person name="Collura K."/>
            <person name="Kudrna D."/>
            <person name="Currie J."/>
            <person name="He R."/>
            <person name="Angelova A."/>
            <person name="Rajasekar S."/>
            <person name="Mueller T."/>
            <person name="Lomeli R."/>
            <person name="Scara G."/>
            <person name="Ko A."/>
            <person name="Delaney K."/>
            <person name="Wissotski M."/>
            <person name="Lopez G."/>
            <person name="Campos D."/>
            <person name="Braidotti M."/>
            <person name="Ashley E."/>
            <person name="Golser W."/>
            <person name="Kim H."/>
            <person name="Lee S."/>
            <person name="Lin J."/>
            <person name="Dujmic Z."/>
            <person name="Kim W."/>
            <person name="Talag J."/>
            <person name="Zuccolo A."/>
            <person name="Fan C."/>
            <person name="Sebastian A."/>
            <person name="Kramer M."/>
            <person name="Spiegel L."/>
            <person name="Nascimento L."/>
            <person name="Zutavern T."/>
            <person name="Miller B."/>
            <person name="Ambroise C."/>
            <person name="Muller S."/>
            <person name="Spooner W."/>
            <person name="Narechania A."/>
            <person name="Ren L."/>
            <person name="Wei S."/>
            <person name="Kumari S."/>
            <person name="Faga B."/>
            <person name="Levy M.J."/>
            <person name="McMahan L."/>
            <person name="Van Buren P."/>
            <person name="Vaughn M.W."/>
            <person name="Ying K."/>
            <person name="Yeh C.-T."/>
            <person name="Emrich S.J."/>
            <person name="Jia Y."/>
            <person name="Kalyanaraman A."/>
            <person name="Hsia A.-P."/>
            <person name="Barbazuk W.B."/>
            <person name="Baucom R.S."/>
            <person name="Brutnell T.P."/>
            <person name="Carpita N.C."/>
            <person name="Chaparro C."/>
            <person name="Chia J.-M."/>
            <person name="Deragon J.-M."/>
            <person name="Estill J.C."/>
            <person name="Fu Y."/>
            <person name="Jeddeloh J.A."/>
            <person name="Han Y."/>
            <person name="Lee H."/>
            <person name="Li P."/>
            <person name="Lisch D.R."/>
            <person name="Liu S."/>
            <person name="Liu Z."/>
            <person name="Nagel D.H."/>
            <person name="McCann M.C."/>
            <person name="SanMiguel P."/>
            <person name="Myers A.M."/>
            <person name="Nettleton D."/>
            <person name="Nguyen J."/>
            <person name="Penning B.W."/>
            <person name="Ponnala L."/>
            <person name="Schneider K.L."/>
            <person name="Schwartz D.C."/>
            <person name="Sharma A."/>
            <person name="Soderlund C."/>
            <person name="Springer N.M."/>
            <person name="Sun Q."/>
            <person name="Wang H."/>
            <person name="Waterman M."/>
            <person name="Westerman R."/>
            <person name="Wolfgruber T.K."/>
            <person name="Yang L."/>
            <person name="Yu Y."/>
            <person name="Zhang L."/>
            <person name="Zhou S."/>
            <person name="Zhu Q."/>
            <person name="Bennetzen J.L."/>
            <person name="Dawe R.K."/>
            <person name="Jiang J."/>
            <person name="Jiang N."/>
            <person name="Presting G.G."/>
            <person name="Wessler S.R."/>
            <person name="Aluru S."/>
            <person name="Martienssen R.A."/>
            <person name="Clifton S.W."/>
            <person name="McCombie W.R."/>
            <person name="Wing R.A."/>
            <person name="Wilson R.K."/>
        </authorList>
    </citation>
    <scope>NUCLEOTIDE SEQUENCE [LARGE SCALE GENOMIC DNA]</scope>
    <source>
        <strain evidence="4">cv. B73</strain>
    </source>
</reference>
<reference evidence="3" key="3">
    <citation type="submission" date="2021-05" db="UniProtKB">
        <authorList>
            <consortium name="EnsemblPlants"/>
        </authorList>
    </citation>
    <scope>IDENTIFICATION</scope>
    <source>
        <strain evidence="3">cv. B73</strain>
    </source>
</reference>
<dbReference type="InParanoid" id="A0A804U867"/>
<evidence type="ECO:0000313" key="4">
    <source>
        <dbReference type="Proteomes" id="UP000007305"/>
    </source>
</evidence>
<dbReference type="PANTHER" id="PTHR31205:SF76">
    <property type="entry name" value="EXPRESSED PROTEIN"/>
    <property type="match status" value="1"/>
</dbReference>
<keyword evidence="4" id="KW-1185">Reference proteome</keyword>
<evidence type="ECO:0000313" key="3">
    <source>
        <dbReference type="EnsemblPlants" id="Zm00001eb241360_P001"/>
    </source>
</evidence>
<evidence type="ECO:0000256" key="1">
    <source>
        <dbReference type="SAM" id="MobiDB-lite"/>
    </source>
</evidence>
<proteinExistence type="predicted"/>
<sequence length="119" mass="13279">MELFTRAKVVRLRSHHDKFLYADEDEVRVTQDRDRSSANAWWTVEATPHSAGAIRLRSRYGRYLTASREPFLLGMTGRKVTQTVARQRVCGLGAPAGRLPGAPPHQGGPLPLHQRGLPP</sequence>
<dbReference type="Gramene" id="Zm00001eb241360_T001">
    <property type="protein sequence ID" value="Zm00001eb241360_P001"/>
    <property type="gene ID" value="Zm00001eb241360"/>
</dbReference>
<protein>
    <recommendedName>
        <fullName evidence="2">DUF569 domain-containing protein</fullName>
    </recommendedName>
</protein>
<name>A0A804U867_MAIZE</name>
<dbReference type="AlphaFoldDB" id="A0A804U867"/>
<organism evidence="3 4">
    <name type="scientific">Zea mays</name>
    <name type="common">Maize</name>
    <dbReference type="NCBI Taxonomy" id="4577"/>
    <lineage>
        <taxon>Eukaryota</taxon>
        <taxon>Viridiplantae</taxon>
        <taxon>Streptophyta</taxon>
        <taxon>Embryophyta</taxon>
        <taxon>Tracheophyta</taxon>
        <taxon>Spermatophyta</taxon>
        <taxon>Magnoliopsida</taxon>
        <taxon>Liliopsida</taxon>
        <taxon>Poales</taxon>
        <taxon>Poaceae</taxon>
        <taxon>PACMAD clade</taxon>
        <taxon>Panicoideae</taxon>
        <taxon>Andropogonodae</taxon>
        <taxon>Andropogoneae</taxon>
        <taxon>Tripsacinae</taxon>
        <taxon>Zea</taxon>
    </lineage>
</organism>
<dbReference type="InterPro" id="IPR007679">
    <property type="entry name" value="DUF569"/>
</dbReference>
<feature type="domain" description="DUF569" evidence="2">
    <location>
        <begin position="1"/>
        <end position="86"/>
    </location>
</feature>
<feature type="region of interest" description="Disordered" evidence="1">
    <location>
        <begin position="94"/>
        <end position="119"/>
    </location>
</feature>